<dbReference type="SUPFAM" id="SSF51735">
    <property type="entry name" value="NAD(P)-binding Rossmann-fold domains"/>
    <property type="match status" value="1"/>
</dbReference>
<gene>
    <name evidence="4" type="ORF">L207DRAFT_518251</name>
</gene>
<evidence type="ECO:0000256" key="1">
    <source>
        <dbReference type="ARBA" id="ARBA00006484"/>
    </source>
</evidence>
<dbReference type="OrthoDB" id="3592703at2759"/>
<evidence type="ECO:0000313" key="4">
    <source>
        <dbReference type="EMBL" id="PMD33524.1"/>
    </source>
</evidence>
<comment type="similarity">
    <text evidence="1 3">Belongs to the short-chain dehydrogenases/reductases (SDR) family.</text>
</comment>
<dbReference type="EMBL" id="KZ613956">
    <property type="protein sequence ID" value="PMD33524.1"/>
    <property type="molecule type" value="Genomic_DNA"/>
</dbReference>
<proteinExistence type="inferred from homology"/>
<dbReference type="Pfam" id="PF00106">
    <property type="entry name" value="adh_short"/>
    <property type="match status" value="1"/>
</dbReference>
<dbReference type="InterPro" id="IPR051687">
    <property type="entry name" value="Peroxisomal_Beta-Oxidation"/>
</dbReference>
<dbReference type="Gene3D" id="3.40.50.720">
    <property type="entry name" value="NAD(P)-binding Rossmann-like Domain"/>
    <property type="match status" value="1"/>
</dbReference>
<reference evidence="4 5" key="1">
    <citation type="submission" date="2016-04" db="EMBL/GenBank/DDBJ databases">
        <title>A degradative enzymes factory behind the ericoid mycorrhizal symbiosis.</title>
        <authorList>
            <consortium name="DOE Joint Genome Institute"/>
            <person name="Martino E."/>
            <person name="Morin E."/>
            <person name="Grelet G."/>
            <person name="Kuo A."/>
            <person name="Kohler A."/>
            <person name="Daghino S."/>
            <person name="Barry K."/>
            <person name="Choi C."/>
            <person name="Cichocki N."/>
            <person name="Clum A."/>
            <person name="Copeland A."/>
            <person name="Hainaut M."/>
            <person name="Haridas S."/>
            <person name="Labutti K."/>
            <person name="Lindquist E."/>
            <person name="Lipzen A."/>
            <person name="Khouja H.-R."/>
            <person name="Murat C."/>
            <person name="Ohm R."/>
            <person name="Olson A."/>
            <person name="Spatafora J."/>
            <person name="Veneault-Fourrey C."/>
            <person name="Henrissat B."/>
            <person name="Grigoriev I."/>
            <person name="Martin F."/>
            <person name="Perotto S."/>
        </authorList>
    </citation>
    <scope>NUCLEOTIDE SEQUENCE [LARGE SCALE GENOMIC DNA]</scope>
    <source>
        <strain evidence="4 5">F</strain>
    </source>
</reference>
<evidence type="ECO:0000256" key="3">
    <source>
        <dbReference type="RuleBase" id="RU000363"/>
    </source>
</evidence>
<dbReference type="InterPro" id="IPR036291">
    <property type="entry name" value="NAD(P)-bd_dom_sf"/>
</dbReference>
<dbReference type="PRINTS" id="PR00081">
    <property type="entry name" value="GDHRDH"/>
</dbReference>
<keyword evidence="2" id="KW-0560">Oxidoreductase</keyword>
<dbReference type="PANTHER" id="PTHR45024:SF2">
    <property type="entry name" value="SCP2 DOMAIN-CONTAINING PROTEIN"/>
    <property type="match status" value="1"/>
</dbReference>
<dbReference type="AlphaFoldDB" id="A0A2J6R4S8"/>
<dbReference type="PANTHER" id="PTHR45024">
    <property type="entry name" value="DEHYDROGENASES, SHORT CHAIN"/>
    <property type="match status" value="1"/>
</dbReference>
<organism evidence="4 5">
    <name type="scientific">Hyaloscypha variabilis (strain UAMH 11265 / GT02V1 / F)</name>
    <name type="common">Meliniomyces variabilis</name>
    <dbReference type="NCBI Taxonomy" id="1149755"/>
    <lineage>
        <taxon>Eukaryota</taxon>
        <taxon>Fungi</taxon>
        <taxon>Dikarya</taxon>
        <taxon>Ascomycota</taxon>
        <taxon>Pezizomycotina</taxon>
        <taxon>Leotiomycetes</taxon>
        <taxon>Helotiales</taxon>
        <taxon>Hyaloscyphaceae</taxon>
        <taxon>Hyaloscypha</taxon>
        <taxon>Hyaloscypha variabilis</taxon>
    </lineage>
</organism>
<name>A0A2J6R4S8_HYAVF</name>
<evidence type="ECO:0000256" key="2">
    <source>
        <dbReference type="ARBA" id="ARBA00023002"/>
    </source>
</evidence>
<accession>A0A2J6R4S8</accession>
<dbReference type="PRINTS" id="PR00080">
    <property type="entry name" value="SDRFAMILY"/>
</dbReference>
<dbReference type="InterPro" id="IPR002347">
    <property type="entry name" value="SDR_fam"/>
</dbReference>
<sequence length="307" mass="32520">MAPIAQPRTFTNRVVIVTGGGGTIGRPLCLAFAAAGAMVVVNDLGGHSEGGGKSKKFADTVVNEITAAGGKAVADYNSVEDGDKIVATAIEKFGHIDVVVNNAGIIRYKPVEEHTVEDFRDLLEINTLGSVSLILAAWPHFQKQAYGRIINSTSDSVFGMPNSASYIVSKAALIGVTKAFALEGAEFGINVNAVAPVAYSRMAGETIPDEAQREGFKAMYSGEGNVPMVLALSHESSKITNRIFGLGAFSVTELVLGFKPGFTEARTMESCLENRDEILGIGKEVQEANNLSELMAKRMGFDIDLGK</sequence>
<dbReference type="GO" id="GO:0016491">
    <property type="term" value="F:oxidoreductase activity"/>
    <property type="evidence" value="ECO:0007669"/>
    <property type="project" value="UniProtKB-KW"/>
</dbReference>
<protein>
    <submittedName>
        <fullName evidence="4">NAD(P)-binding protein</fullName>
    </submittedName>
</protein>
<keyword evidence="5" id="KW-1185">Reference proteome</keyword>
<dbReference type="Proteomes" id="UP000235786">
    <property type="component" value="Unassembled WGS sequence"/>
</dbReference>
<evidence type="ECO:0000313" key="5">
    <source>
        <dbReference type="Proteomes" id="UP000235786"/>
    </source>
</evidence>
<dbReference type="STRING" id="1149755.A0A2J6R4S8"/>